<evidence type="ECO:0000313" key="3">
    <source>
        <dbReference type="Proteomes" id="UP000309215"/>
    </source>
</evidence>
<dbReference type="RefSeq" id="WP_136932450.1">
    <property type="nucleotide sequence ID" value="NZ_SSMQ01000036.1"/>
</dbReference>
<dbReference type="OrthoDB" id="5502253at2"/>
<evidence type="ECO:0008006" key="4">
    <source>
        <dbReference type="Google" id="ProtNLM"/>
    </source>
</evidence>
<protein>
    <recommendedName>
        <fullName evidence="4">Pilus assembly protein PilO</fullName>
    </recommendedName>
</protein>
<dbReference type="InterPro" id="IPR014717">
    <property type="entry name" value="Transl_elong_EF1B/ribsomal_bS6"/>
</dbReference>
<dbReference type="PANTHER" id="PTHR39555:SF1">
    <property type="entry name" value="TYPE IV PILUS INNER MEMBRANE COMPONENT PILO"/>
    <property type="match status" value="1"/>
</dbReference>
<dbReference type="EMBL" id="SSMQ01000036">
    <property type="protein sequence ID" value="TKD02012.1"/>
    <property type="molecule type" value="Genomic_DNA"/>
</dbReference>
<dbReference type="InterPro" id="IPR007445">
    <property type="entry name" value="PilO"/>
</dbReference>
<keyword evidence="1" id="KW-1133">Transmembrane helix</keyword>
<gene>
    <name evidence="2" type="ORF">E8A74_29540</name>
</gene>
<accession>A0A4U1J4B9</accession>
<dbReference type="Pfam" id="PF04350">
    <property type="entry name" value="PilO"/>
    <property type="match status" value="1"/>
</dbReference>
<evidence type="ECO:0000256" key="1">
    <source>
        <dbReference type="SAM" id="Phobius"/>
    </source>
</evidence>
<keyword evidence="3" id="KW-1185">Reference proteome</keyword>
<proteinExistence type="predicted"/>
<dbReference type="GO" id="GO:0043107">
    <property type="term" value="P:type IV pilus-dependent motility"/>
    <property type="evidence" value="ECO:0007669"/>
    <property type="project" value="InterPro"/>
</dbReference>
<dbReference type="GO" id="GO:0043683">
    <property type="term" value="P:type IV pilus assembly"/>
    <property type="evidence" value="ECO:0007669"/>
    <property type="project" value="InterPro"/>
</dbReference>
<sequence>MAAKAPAAGSSSLDRLPLAGKIGVGLLFLTLVGALFFVFVYEDLSNDLAAAKQREGTLRGELRAAEAVKEAYQKDRDEKIRSEARAEQTKKILPDDPETPAFLASLQQTATIAGVNLTSWTPVDEVPQEFFAKVPMKLTLTGRYHQIAKFFHGVGQIDRIINMEDIQMKLSLKNGTVRPDQPVEPEVTVECLGTAFRALKLDGKDGAKRRGTGK</sequence>
<evidence type="ECO:0000313" key="2">
    <source>
        <dbReference type="EMBL" id="TKD02012.1"/>
    </source>
</evidence>
<dbReference type="Proteomes" id="UP000309215">
    <property type="component" value="Unassembled WGS sequence"/>
</dbReference>
<organism evidence="2 3">
    <name type="scientific">Polyangium fumosum</name>
    <dbReference type="NCBI Taxonomy" id="889272"/>
    <lineage>
        <taxon>Bacteria</taxon>
        <taxon>Pseudomonadati</taxon>
        <taxon>Myxococcota</taxon>
        <taxon>Polyangia</taxon>
        <taxon>Polyangiales</taxon>
        <taxon>Polyangiaceae</taxon>
        <taxon>Polyangium</taxon>
    </lineage>
</organism>
<keyword evidence="1" id="KW-0472">Membrane</keyword>
<comment type="caution">
    <text evidence="2">The sequence shown here is derived from an EMBL/GenBank/DDBJ whole genome shotgun (WGS) entry which is preliminary data.</text>
</comment>
<keyword evidence="1" id="KW-0812">Transmembrane</keyword>
<dbReference type="Gene3D" id="3.30.70.60">
    <property type="match status" value="1"/>
</dbReference>
<dbReference type="PANTHER" id="PTHR39555">
    <property type="entry name" value="FIMBRIAL ASSEMBLY PROTEIN PILO-LIKE PROTEIN-RELATED"/>
    <property type="match status" value="1"/>
</dbReference>
<dbReference type="AlphaFoldDB" id="A0A4U1J4B9"/>
<name>A0A4U1J4B9_9BACT</name>
<reference evidence="2 3" key="1">
    <citation type="submission" date="2019-04" db="EMBL/GenBank/DDBJ databases">
        <authorList>
            <person name="Li Y."/>
            <person name="Wang J."/>
        </authorList>
    </citation>
    <scope>NUCLEOTIDE SEQUENCE [LARGE SCALE GENOMIC DNA]</scope>
    <source>
        <strain evidence="2 3">DSM 14668</strain>
    </source>
</reference>
<feature type="transmembrane region" description="Helical" evidence="1">
    <location>
        <begin position="22"/>
        <end position="41"/>
    </location>
</feature>